<dbReference type="EMBL" id="CP065938">
    <property type="protein sequence ID" value="UWX06168.1"/>
    <property type="molecule type" value="Genomic_DNA"/>
</dbReference>
<sequence>MTRTVSSTADQYQTGIHVRSLCKTFGEQPVLNELSFSVCAGKSLSVIGKSGCGKSTLLSVLAQLQEYQSGVVEFVTPQGKSFIEEYGRMPRLSYVLQEYGLFPWKNARENLMLPLQIAKMDKERIQEHVALMLQELDLSGLEKRYPCELSGGQKQRLALGRALISKPEIILLDEPLSSVDAINRENLQNLILSLWKKYQFTFVLVTHSVGEAVYLGGNILSLSKFSSEDVSQYTLYDNPYFAEENIRDKKEYFELCKIIHHSLQE</sequence>
<protein>
    <submittedName>
        <fullName evidence="5">ATP-binding cassette domain-containing protein</fullName>
    </submittedName>
</protein>
<dbReference type="SUPFAM" id="SSF52540">
    <property type="entry name" value="P-loop containing nucleoside triphosphate hydrolases"/>
    <property type="match status" value="1"/>
</dbReference>
<dbReference type="Proteomes" id="UP001058120">
    <property type="component" value="Chromosome"/>
</dbReference>
<keyword evidence="2" id="KW-0547">Nucleotide-binding</keyword>
<keyword evidence="1" id="KW-0813">Transport</keyword>
<organism evidence="5 6">
    <name type="scientific">Taurinivorans muris</name>
    <dbReference type="NCBI Taxonomy" id="2787751"/>
    <lineage>
        <taxon>Bacteria</taxon>
        <taxon>Pseudomonadati</taxon>
        <taxon>Thermodesulfobacteriota</taxon>
        <taxon>Desulfovibrionia</taxon>
        <taxon>Desulfovibrionales</taxon>
        <taxon>Desulfovibrionaceae</taxon>
        <taxon>Taurinivorans</taxon>
    </lineage>
</organism>
<gene>
    <name evidence="5" type="ORF">JBF11_02295</name>
</gene>
<dbReference type="PANTHER" id="PTHR42781:SF4">
    <property type="entry name" value="SPERMIDINE_PUTRESCINE IMPORT ATP-BINDING PROTEIN POTA"/>
    <property type="match status" value="1"/>
</dbReference>
<evidence type="ECO:0000256" key="2">
    <source>
        <dbReference type="ARBA" id="ARBA00022741"/>
    </source>
</evidence>
<reference evidence="5" key="1">
    <citation type="submission" date="2020-12" db="EMBL/GenBank/DDBJ databases">
        <title>Taurinivorans muris gen. nov., sp. nov., fundamental and realized metabolic niche of a ubiquitous sulfidogenic bacterium in the murine intestine.</title>
        <authorList>
            <person name="Ye H."/>
            <person name="Hanson B.T."/>
            <person name="Loy A."/>
        </authorList>
    </citation>
    <scope>NUCLEOTIDE SEQUENCE</scope>
    <source>
        <strain evidence="5">LT0009</strain>
    </source>
</reference>
<dbReference type="InterPro" id="IPR003593">
    <property type="entry name" value="AAA+_ATPase"/>
</dbReference>
<dbReference type="InterPro" id="IPR017871">
    <property type="entry name" value="ABC_transporter-like_CS"/>
</dbReference>
<dbReference type="GO" id="GO:0005524">
    <property type="term" value="F:ATP binding"/>
    <property type="evidence" value="ECO:0007669"/>
    <property type="project" value="UniProtKB-KW"/>
</dbReference>
<keyword evidence="6" id="KW-1185">Reference proteome</keyword>
<evidence type="ECO:0000256" key="3">
    <source>
        <dbReference type="ARBA" id="ARBA00022840"/>
    </source>
</evidence>
<dbReference type="RefSeq" id="WP_334315769.1">
    <property type="nucleotide sequence ID" value="NZ_CP065938.1"/>
</dbReference>
<dbReference type="Pfam" id="PF00005">
    <property type="entry name" value="ABC_tran"/>
    <property type="match status" value="1"/>
</dbReference>
<dbReference type="InterPro" id="IPR003439">
    <property type="entry name" value="ABC_transporter-like_ATP-bd"/>
</dbReference>
<evidence type="ECO:0000313" key="5">
    <source>
        <dbReference type="EMBL" id="UWX06168.1"/>
    </source>
</evidence>
<evidence type="ECO:0000256" key="1">
    <source>
        <dbReference type="ARBA" id="ARBA00022448"/>
    </source>
</evidence>
<dbReference type="PANTHER" id="PTHR42781">
    <property type="entry name" value="SPERMIDINE/PUTRESCINE IMPORT ATP-BINDING PROTEIN POTA"/>
    <property type="match status" value="1"/>
</dbReference>
<proteinExistence type="predicted"/>
<evidence type="ECO:0000313" key="6">
    <source>
        <dbReference type="Proteomes" id="UP001058120"/>
    </source>
</evidence>
<evidence type="ECO:0000259" key="4">
    <source>
        <dbReference type="PROSITE" id="PS50893"/>
    </source>
</evidence>
<dbReference type="InterPro" id="IPR027417">
    <property type="entry name" value="P-loop_NTPase"/>
</dbReference>
<dbReference type="PROSITE" id="PS00211">
    <property type="entry name" value="ABC_TRANSPORTER_1"/>
    <property type="match status" value="1"/>
</dbReference>
<accession>A0ABY5Y1W7</accession>
<dbReference type="PROSITE" id="PS50893">
    <property type="entry name" value="ABC_TRANSPORTER_2"/>
    <property type="match status" value="1"/>
</dbReference>
<feature type="domain" description="ABC transporter" evidence="4">
    <location>
        <begin position="16"/>
        <end position="249"/>
    </location>
</feature>
<dbReference type="SMART" id="SM00382">
    <property type="entry name" value="AAA"/>
    <property type="match status" value="1"/>
</dbReference>
<dbReference type="InterPro" id="IPR050093">
    <property type="entry name" value="ABC_SmlMolc_Importer"/>
</dbReference>
<name>A0ABY5Y1W7_9BACT</name>
<keyword evidence="3 5" id="KW-0067">ATP-binding</keyword>
<dbReference type="Gene3D" id="3.40.50.300">
    <property type="entry name" value="P-loop containing nucleotide triphosphate hydrolases"/>
    <property type="match status" value="1"/>
</dbReference>